<dbReference type="NCBIfam" id="TIGR03296">
    <property type="entry name" value="M6dom_TIGR03296"/>
    <property type="match status" value="1"/>
</dbReference>
<reference evidence="3" key="1">
    <citation type="submission" date="2024-05" db="EMBL/GenBank/DDBJ databases">
        <title>30 novel species of actinomycetes from the DSMZ collection.</title>
        <authorList>
            <person name="Nouioui I."/>
        </authorList>
    </citation>
    <scope>NUCLEOTIDE SEQUENCE</scope>
    <source>
        <strain evidence="3">DSM 40473</strain>
    </source>
</reference>
<feature type="compositionally biased region" description="Low complexity" evidence="1">
    <location>
        <begin position="24"/>
        <end position="54"/>
    </location>
</feature>
<dbReference type="GO" id="GO:0008237">
    <property type="term" value="F:metallopeptidase activity"/>
    <property type="evidence" value="ECO:0007669"/>
    <property type="project" value="UniProtKB-KW"/>
</dbReference>
<dbReference type="EMBL" id="JAVRFI010000003">
    <property type="protein sequence ID" value="MDT0448786.1"/>
    <property type="molecule type" value="Genomic_DNA"/>
</dbReference>
<comment type="caution">
    <text evidence="3">The sequence shown here is derived from an EMBL/GenBank/DDBJ whole genome shotgun (WGS) entry which is preliminary data.</text>
</comment>
<keyword evidence="3" id="KW-0378">Hydrolase</keyword>
<keyword evidence="4" id="KW-1185">Reference proteome</keyword>
<feature type="signal peptide" evidence="2">
    <location>
        <begin position="1"/>
        <end position="24"/>
    </location>
</feature>
<dbReference type="InterPro" id="IPR008757">
    <property type="entry name" value="Peptidase_M6-like_domain"/>
</dbReference>
<feature type="region of interest" description="Disordered" evidence="1">
    <location>
        <begin position="372"/>
        <end position="400"/>
    </location>
</feature>
<feature type="region of interest" description="Disordered" evidence="1">
    <location>
        <begin position="24"/>
        <end position="71"/>
    </location>
</feature>
<dbReference type="PANTHER" id="PTHR41775:SF1">
    <property type="entry name" value="PEPTIDASE M6-LIKE DOMAIN-CONTAINING PROTEIN"/>
    <property type="match status" value="1"/>
</dbReference>
<protein>
    <submittedName>
        <fullName evidence="3">M6 family metalloprotease domain-containing protein</fullName>
    </submittedName>
</protein>
<evidence type="ECO:0000313" key="3">
    <source>
        <dbReference type="EMBL" id="MDT0448786.1"/>
    </source>
</evidence>
<dbReference type="RefSeq" id="WP_311608777.1">
    <property type="nucleotide sequence ID" value="NZ_JAVRFI010000003.1"/>
</dbReference>
<gene>
    <name evidence="3" type="ORF">RM609_06790</name>
</gene>
<name>A0ABU2SJK0_9ACTN</name>
<proteinExistence type="predicted"/>
<evidence type="ECO:0000256" key="2">
    <source>
        <dbReference type="SAM" id="SignalP"/>
    </source>
</evidence>
<dbReference type="PANTHER" id="PTHR41775">
    <property type="entry name" value="SECRETED PROTEIN-RELATED"/>
    <property type="match status" value="1"/>
</dbReference>
<accession>A0ABU2SJK0</accession>
<evidence type="ECO:0000256" key="1">
    <source>
        <dbReference type="SAM" id="MobiDB-lite"/>
    </source>
</evidence>
<dbReference type="Proteomes" id="UP001180531">
    <property type="component" value="Unassembled WGS sequence"/>
</dbReference>
<keyword evidence="3" id="KW-0482">Metalloprotease</keyword>
<evidence type="ECO:0000313" key="4">
    <source>
        <dbReference type="Proteomes" id="UP001180531"/>
    </source>
</evidence>
<organism evidence="3 4">
    <name type="scientific">Streptomyces hesseae</name>
    <dbReference type="NCBI Taxonomy" id="3075519"/>
    <lineage>
        <taxon>Bacteria</taxon>
        <taxon>Bacillati</taxon>
        <taxon>Actinomycetota</taxon>
        <taxon>Actinomycetes</taxon>
        <taxon>Kitasatosporales</taxon>
        <taxon>Streptomycetaceae</taxon>
        <taxon>Streptomyces</taxon>
    </lineage>
</organism>
<keyword evidence="2" id="KW-0732">Signal</keyword>
<feature type="chain" id="PRO_5046746242" evidence="2">
    <location>
        <begin position="25"/>
        <end position="445"/>
    </location>
</feature>
<keyword evidence="3" id="KW-0645">Protease</keyword>
<sequence length="445" mass="47578">MRPLVILVAAATVGALTAPLPARAGEAGGPAAARPAATDGTTGATGTDGTAGDPSASGLRSGARPPSGPCALRTVTRHVSEGARTPRGYARSSGVVRAATFLIDFPDAPARMSARKRYAEFFPAVADYYRVSSYGRLDYRSTPWPRWIRMSRPYRSYGITRGATFDPNRDDGYYAITQEILAAVGGRVDFRRYDLINVLATPDAGPPAVQDVRSVTFAGAATGLTSRNGAPIRNVSFIWSRQTGDSPYRVLNHENAHSFGLPDLYRGDQNRMPRTPVGHWDPMDEDWGPSNDFLAWHKWKLGWLAPSQVHCVSRPGRRMLTLSPTSVPGGPKLAVIPLSPTRAITLEARAPGRLDHAVCRPGVLVTTVASDLPSGGAPVRTSDATPGSRGCLTTDPNVSPPLTDAPYRAGQRCTAAGVTVDVLGQDRSGNWRVLVTRRPPADDYT</sequence>